<name>A0A517Z6J4_9PLAN</name>
<dbReference type="Gene3D" id="3.40.50.700">
    <property type="entry name" value="NADH:ubiquinone oxidoreductase-like, 20kDa subunit"/>
    <property type="match status" value="1"/>
</dbReference>
<dbReference type="GO" id="GO:0051536">
    <property type="term" value="F:iron-sulfur cluster binding"/>
    <property type="evidence" value="ECO:0007669"/>
    <property type="project" value="InterPro"/>
</dbReference>
<keyword evidence="4" id="KW-1185">Reference proteome</keyword>
<dbReference type="EC" id="1.12.1.2" evidence="3"/>
<dbReference type="GO" id="GO:0047985">
    <property type="term" value="F:hydrogen dehydrogenase activity"/>
    <property type="evidence" value="ECO:0007669"/>
    <property type="project" value="UniProtKB-EC"/>
</dbReference>
<evidence type="ECO:0000259" key="2">
    <source>
        <dbReference type="Pfam" id="PF01058"/>
    </source>
</evidence>
<reference evidence="3 4" key="1">
    <citation type="submission" date="2019-02" db="EMBL/GenBank/DDBJ databases">
        <title>Deep-cultivation of Planctomycetes and their phenomic and genomic characterization uncovers novel biology.</title>
        <authorList>
            <person name="Wiegand S."/>
            <person name="Jogler M."/>
            <person name="Boedeker C."/>
            <person name="Pinto D."/>
            <person name="Vollmers J."/>
            <person name="Rivas-Marin E."/>
            <person name="Kohn T."/>
            <person name="Peeters S.H."/>
            <person name="Heuer A."/>
            <person name="Rast P."/>
            <person name="Oberbeckmann S."/>
            <person name="Bunk B."/>
            <person name="Jeske O."/>
            <person name="Meyerdierks A."/>
            <person name="Storesund J.E."/>
            <person name="Kallscheuer N."/>
            <person name="Luecker S."/>
            <person name="Lage O.M."/>
            <person name="Pohl T."/>
            <person name="Merkel B.J."/>
            <person name="Hornburger P."/>
            <person name="Mueller R.-W."/>
            <person name="Bruemmer F."/>
            <person name="Labrenz M."/>
            <person name="Spormann A.M."/>
            <person name="Op den Camp H."/>
            <person name="Overmann J."/>
            <person name="Amann R."/>
            <person name="Jetten M.S.M."/>
            <person name="Mascher T."/>
            <person name="Medema M.H."/>
            <person name="Devos D.P."/>
            <person name="Kaster A.-K."/>
            <person name="Ovreas L."/>
            <person name="Rohde M."/>
            <person name="Galperin M.Y."/>
            <person name="Jogler C."/>
        </authorList>
    </citation>
    <scope>NUCLEOTIDE SEQUENCE [LARGE SCALE GENOMIC DNA]</scope>
    <source>
        <strain evidence="3 4">Mal4</strain>
    </source>
</reference>
<dbReference type="Pfam" id="PF01058">
    <property type="entry name" value="Oxidored_q6"/>
    <property type="match status" value="1"/>
</dbReference>
<dbReference type="KEGG" id="mri:Mal4_24340"/>
<evidence type="ECO:0000256" key="1">
    <source>
        <dbReference type="ARBA" id="ARBA00023002"/>
    </source>
</evidence>
<evidence type="ECO:0000313" key="3">
    <source>
        <dbReference type="EMBL" id="QDU38112.1"/>
    </source>
</evidence>
<evidence type="ECO:0000313" key="4">
    <source>
        <dbReference type="Proteomes" id="UP000320496"/>
    </source>
</evidence>
<proteinExistence type="predicted"/>
<protein>
    <submittedName>
        <fullName evidence="3">NAD-reducing hydrogenase HoxS subunit delta</fullName>
        <ecNumber evidence="3">1.12.1.2</ecNumber>
    </submittedName>
</protein>
<sequence length="276" mass="29381">MSPPVRQTLPAVRPKPTLAVFKFASCDGCQLSLLDCEDELLAIAGMIEIRYFLEASSHFEPGPYDVALVEGSITTPHDAQRIQDVRRQSGYLVTIGACATAGGVQALKNWADHEDFLRTVYARPEYISTLATSTPIAEHVAVDFELRGCPINRHQLVEVIAALVAGRQPRTPSHSVCLDCKRRGTVCIEVAQGIPCLGPVTQTGCGAICPAYDRGCYGCFGPAAQPNCESITRQYAATGTTGAQLIPLLRNFNAAAPEFRTAGDRVAAESSSGGGA</sequence>
<keyword evidence="3" id="KW-0371">Homeobox</keyword>
<gene>
    <name evidence="3" type="primary">hoxY</name>
    <name evidence="3" type="ORF">Mal4_24340</name>
</gene>
<dbReference type="PANTHER" id="PTHR42845:SF1">
    <property type="entry name" value="HYDROGENASE SMALL SUBUNIT"/>
    <property type="match status" value="1"/>
</dbReference>
<organism evidence="3 4">
    <name type="scientific">Maioricimonas rarisocia</name>
    <dbReference type="NCBI Taxonomy" id="2528026"/>
    <lineage>
        <taxon>Bacteria</taxon>
        <taxon>Pseudomonadati</taxon>
        <taxon>Planctomycetota</taxon>
        <taxon>Planctomycetia</taxon>
        <taxon>Planctomycetales</taxon>
        <taxon>Planctomycetaceae</taxon>
        <taxon>Maioricimonas</taxon>
    </lineage>
</organism>
<dbReference type="AlphaFoldDB" id="A0A517Z6J4"/>
<dbReference type="InterPro" id="IPR037024">
    <property type="entry name" value="NiFe_Hase_small_N_sf"/>
</dbReference>
<dbReference type="SUPFAM" id="SSF56770">
    <property type="entry name" value="HydA/Nqo6-like"/>
    <property type="match status" value="1"/>
</dbReference>
<dbReference type="InterPro" id="IPR051349">
    <property type="entry name" value="Hydrogenase_assoc-protein"/>
</dbReference>
<accession>A0A517Z6J4</accession>
<dbReference type="EMBL" id="CP036275">
    <property type="protein sequence ID" value="QDU38112.1"/>
    <property type="molecule type" value="Genomic_DNA"/>
</dbReference>
<dbReference type="InterPro" id="IPR006137">
    <property type="entry name" value="NADH_UbQ_OxRdtase-like_20kDa"/>
</dbReference>
<dbReference type="GO" id="GO:0003677">
    <property type="term" value="F:DNA binding"/>
    <property type="evidence" value="ECO:0007669"/>
    <property type="project" value="UniProtKB-KW"/>
</dbReference>
<dbReference type="RefSeq" id="WP_231746777.1">
    <property type="nucleotide sequence ID" value="NZ_CP036275.1"/>
</dbReference>
<dbReference type="Proteomes" id="UP000320496">
    <property type="component" value="Chromosome"/>
</dbReference>
<feature type="domain" description="NADH:ubiquinone oxidoreductase-like 20kDa subunit" evidence="2">
    <location>
        <begin position="26"/>
        <end position="163"/>
    </location>
</feature>
<dbReference type="PANTHER" id="PTHR42845">
    <property type="entry name" value="COENZYME F420-REDUCING HYDROGENASE, GAMMA SUBUNIT"/>
    <property type="match status" value="1"/>
</dbReference>
<keyword evidence="1 3" id="KW-0560">Oxidoreductase</keyword>